<comment type="caution">
    <text evidence="1">The sequence shown here is derived from an EMBL/GenBank/DDBJ whole genome shotgun (WGS) entry which is preliminary data.</text>
</comment>
<dbReference type="RefSeq" id="WP_057747041.1">
    <property type="nucleotide sequence ID" value="NZ_LJYG01000049.1"/>
</dbReference>
<keyword evidence="2" id="KW-1185">Reference proteome</keyword>
<accession>A0A0R3DWP0</accession>
<organism evidence="1 2">
    <name type="scientific">Bradyrhizobium manausense</name>
    <dbReference type="NCBI Taxonomy" id="989370"/>
    <lineage>
        <taxon>Bacteria</taxon>
        <taxon>Pseudomonadati</taxon>
        <taxon>Pseudomonadota</taxon>
        <taxon>Alphaproteobacteria</taxon>
        <taxon>Hyphomicrobiales</taxon>
        <taxon>Nitrobacteraceae</taxon>
        <taxon>Bradyrhizobium</taxon>
    </lineage>
</organism>
<dbReference type="AlphaFoldDB" id="A0A0R3DWP0"/>
<dbReference type="Proteomes" id="UP000051936">
    <property type="component" value="Unassembled WGS sequence"/>
</dbReference>
<dbReference type="EMBL" id="LJYG01000049">
    <property type="protein sequence ID" value="KRQ14251.1"/>
    <property type="molecule type" value="Genomic_DNA"/>
</dbReference>
<gene>
    <name evidence="1" type="ORF">AOQ71_13310</name>
</gene>
<proteinExistence type="predicted"/>
<name>A0A0R3DWP0_9BRAD</name>
<evidence type="ECO:0000313" key="2">
    <source>
        <dbReference type="Proteomes" id="UP000051936"/>
    </source>
</evidence>
<protein>
    <submittedName>
        <fullName evidence="1">Uncharacterized protein</fullName>
    </submittedName>
</protein>
<dbReference type="STRING" id="989370.AOQ71_13310"/>
<evidence type="ECO:0000313" key="1">
    <source>
        <dbReference type="EMBL" id="KRQ14251.1"/>
    </source>
</evidence>
<reference evidence="1 2" key="1">
    <citation type="submission" date="2015-09" db="EMBL/GenBank/DDBJ databases">
        <title>Draft Genome Sequence of Bradyrhizobium manausense Strain BR 3351T, a Novel Symbiotic Nitrogen-Fixing Alphaproteobacterium Isolated from Brazilian Amazon Rain Forest.</title>
        <authorList>
            <person name="De Araujo J.L."/>
            <person name="Zilli J.E."/>
        </authorList>
    </citation>
    <scope>NUCLEOTIDE SEQUENCE [LARGE SCALE GENOMIC DNA]</scope>
    <source>
        <strain evidence="1 2">BR3351</strain>
    </source>
</reference>
<sequence length="63" mass="6847">MSFAPLRELAARALMRSELNHFLERIGKALAVGTAEARRLALDVIRDDLSGATEADRDAEAGH</sequence>